<dbReference type="InterPro" id="IPR036095">
    <property type="entry name" value="PTS_EIIB-like_sf"/>
</dbReference>
<dbReference type="Pfam" id="PF08279">
    <property type="entry name" value="HTH_11"/>
    <property type="match status" value="1"/>
</dbReference>
<evidence type="ECO:0000259" key="3">
    <source>
        <dbReference type="PROSITE" id="PS51094"/>
    </source>
</evidence>
<dbReference type="PANTHER" id="PTHR30185">
    <property type="entry name" value="CRYPTIC BETA-GLUCOSIDE BGL OPERON ANTITERMINATOR"/>
    <property type="match status" value="1"/>
</dbReference>
<keyword evidence="7" id="KW-1185">Reference proteome</keyword>
<dbReference type="GO" id="GO:0006355">
    <property type="term" value="P:regulation of DNA-templated transcription"/>
    <property type="evidence" value="ECO:0007669"/>
    <property type="project" value="InterPro"/>
</dbReference>
<dbReference type="PROSITE" id="PS51094">
    <property type="entry name" value="PTS_EIIA_TYPE_2"/>
    <property type="match status" value="1"/>
</dbReference>
<dbReference type="Proteomes" id="UP000182347">
    <property type="component" value="Unassembled WGS sequence"/>
</dbReference>
<dbReference type="OrthoDB" id="369398at2"/>
<dbReference type="SUPFAM" id="SSF46785">
    <property type="entry name" value="Winged helix' DNA-binding domain"/>
    <property type="match status" value="1"/>
</dbReference>
<evidence type="ECO:0000256" key="2">
    <source>
        <dbReference type="ARBA" id="ARBA00022737"/>
    </source>
</evidence>
<name>A0A1G9S1G4_9BACI</name>
<dbReference type="STRING" id="482461.SAMN05216244_2240"/>
<keyword evidence="2" id="KW-0677">Repeat</keyword>
<reference evidence="7" key="1">
    <citation type="submission" date="2016-10" db="EMBL/GenBank/DDBJ databases">
        <authorList>
            <person name="Varghese N."/>
            <person name="Submissions S."/>
        </authorList>
    </citation>
    <scope>NUCLEOTIDE SEQUENCE [LARGE SCALE GENOMIC DNA]</scope>
    <source>
        <strain evidence="7">CGMCC 1.6199</strain>
    </source>
</reference>
<dbReference type="CDD" id="cd05568">
    <property type="entry name" value="PTS_IIB_bgl_like"/>
    <property type="match status" value="1"/>
</dbReference>
<dbReference type="PROSITE" id="PS51099">
    <property type="entry name" value="PTS_EIIB_TYPE_2"/>
    <property type="match status" value="1"/>
</dbReference>
<dbReference type="InterPro" id="IPR050661">
    <property type="entry name" value="BglG_antiterminators"/>
</dbReference>
<dbReference type="InterPro" id="IPR016152">
    <property type="entry name" value="PTrfase/Anion_transptr"/>
</dbReference>
<dbReference type="InterPro" id="IPR036390">
    <property type="entry name" value="WH_DNA-bd_sf"/>
</dbReference>
<dbReference type="AlphaFoldDB" id="A0A1G9S1G4"/>
<dbReference type="InterPro" id="IPR011608">
    <property type="entry name" value="PRD"/>
</dbReference>
<feature type="domain" description="PTS EIIA type-2" evidence="3">
    <location>
        <begin position="559"/>
        <end position="700"/>
    </location>
</feature>
<evidence type="ECO:0000313" key="7">
    <source>
        <dbReference type="Proteomes" id="UP000182347"/>
    </source>
</evidence>
<dbReference type="Gene3D" id="3.40.930.10">
    <property type="entry name" value="Mannitol-specific EII, Chain A"/>
    <property type="match status" value="1"/>
</dbReference>
<dbReference type="RefSeq" id="WP_074598861.1">
    <property type="nucleotide sequence ID" value="NZ_FNHF01000002.1"/>
</dbReference>
<sequence>MSLDKRSTAMLTHIVHSELYIPVEKLAEQFNVSRRTVYNDLDKINFWLKENKISEIQQIRAAGLYLEKRAKQEIMSKLLVFPVYYYELSPEERKAWLVTYFLASAKALFLKDLIAITRVSRNTVLEDLKCLREELGSYRLELTSRKKLGYQVVGKETDIRRALINYIAKIKPQHGWYSMIHDQAFEADKEKDSNYMIFDQTELKRIYRELSRCEQRLGIQFTDDVLNILVIRFYLFLKRIKQKQYVDIDPVEQSVIEQTGEFNAAKDFIIEAENKWDAEIPTTEAYYFAKHLLGSKVNYNPSLEDENEEIIGLREVVKEMIEDFQLVAVVSFTDRAGMETNLLLHLKPAYYRIKYGIDMGELAFDSVEDNFPEIYQLTKKVIHHFERFVGKKINQSEIAYIAIHFSGWLHKEGLSIQTRRKMLIVCTNGLGTSRLLQSQLEGLFSEVDITGIASLREYREMELAVDFIVSTVPLPDRGVPVCLVNPLLDNHDKENLLKQVNALFTDNNGYQPYSVDTLMDIVKRYAEVREVGQLQQELRKYLYHPSVTSEAKLKPALTELVNGDHILFAANVESWQQAVELAASPLLEKGYITEGYVESMVANIEKQGPYVVISPLIAMPHGRAEDGVNQLGISLLHLQEPVEMLGKKVRIFMVLAPENNEKHLKALAQLTNMFSHDKRAVLDAKNKEQICKIITTYSSR</sequence>
<gene>
    <name evidence="6" type="ORF">SAMN05216244_2240</name>
</gene>
<dbReference type="GO" id="GO:0009401">
    <property type="term" value="P:phosphoenolpyruvate-dependent sugar phosphotransferase system"/>
    <property type="evidence" value="ECO:0007669"/>
    <property type="project" value="InterPro"/>
</dbReference>
<dbReference type="InterPro" id="IPR036388">
    <property type="entry name" value="WH-like_DNA-bd_sf"/>
</dbReference>
<dbReference type="CDD" id="cd00211">
    <property type="entry name" value="PTS_IIA_fru"/>
    <property type="match status" value="1"/>
</dbReference>
<accession>A0A1G9S1G4</accession>
<dbReference type="InterPro" id="IPR036634">
    <property type="entry name" value="PRD_sf"/>
</dbReference>
<dbReference type="Gene3D" id="3.40.50.2300">
    <property type="match status" value="1"/>
</dbReference>
<dbReference type="InterPro" id="IPR002178">
    <property type="entry name" value="PTS_EIIA_type-2_dom"/>
</dbReference>
<dbReference type="SUPFAM" id="SSF55804">
    <property type="entry name" value="Phoshotransferase/anion transport protein"/>
    <property type="match status" value="1"/>
</dbReference>
<evidence type="ECO:0000259" key="5">
    <source>
        <dbReference type="PROSITE" id="PS51372"/>
    </source>
</evidence>
<dbReference type="PROSITE" id="PS51372">
    <property type="entry name" value="PRD_2"/>
    <property type="match status" value="2"/>
</dbReference>
<evidence type="ECO:0000259" key="4">
    <source>
        <dbReference type="PROSITE" id="PS51099"/>
    </source>
</evidence>
<organism evidence="6 7">
    <name type="scientific">Sediminibacillus halophilus</name>
    <dbReference type="NCBI Taxonomy" id="482461"/>
    <lineage>
        <taxon>Bacteria</taxon>
        <taxon>Bacillati</taxon>
        <taxon>Bacillota</taxon>
        <taxon>Bacilli</taxon>
        <taxon>Bacillales</taxon>
        <taxon>Bacillaceae</taxon>
        <taxon>Sediminibacillus</taxon>
    </lineage>
</organism>
<dbReference type="SUPFAM" id="SSF52794">
    <property type="entry name" value="PTS system IIB component-like"/>
    <property type="match status" value="1"/>
</dbReference>
<dbReference type="InterPro" id="IPR013196">
    <property type="entry name" value="HTH_11"/>
</dbReference>
<dbReference type="Pfam" id="PF00874">
    <property type="entry name" value="PRD"/>
    <property type="match status" value="2"/>
</dbReference>
<proteinExistence type="predicted"/>
<dbReference type="Gene3D" id="1.10.10.10">
    <property type="entry name" value="Winged helix-like DNA-binding domain superfamily/Winged helix DNA-binding domain"/>
    <property type="match status" value="1"/>
</dbReference>
<feature type="domain" description="PRD" evidence="5">
    <location>
        <begin position="197"/>
        <end position="302"/>
    </location>
</feature>
<evidence type="ECO:0000256" key="1">
    <source>
        <dbReference type="ARBA" id="ARBA00022679"/>
    </source>
</evidence>
<dbReference type="PANTHER" id="PTHR30185:SF9">
    <property type="entry name" value="MANNITOL-SPECIFIC PHOSPHOTRANSFERASE ENZYME IIA COMPONENT"/>
    <property type="match status" value="1"/>
</dbReference>
<protein>
    <submittedName>
        <fullName evidence="6">Mannitol operon transcriptional antiterminator</fullName>
    </submittedName>
</protein>
<dbReference type="InterPro" id="IPR013011">
    <property type="entry name" value="PTS_EIIB_2"/>
</dbReference>
<dbReference type="GO" id="GO:0008982">
    <property type="term" value="F:protein-N(PI)-phosphohistidine-sugar phosphotransferase activity"/>
    <property type="evidence" value="ECO:0007669"/>
    <property type="project" value="InterPro"/>
</dbReference>
<evidence type="ECO:0000313" key="6">
    <source>
        <dbReference type="EMBL" id="SDM29323.1"/>
    </source>
</evidence>
<dbReference type="SUPFAM" id="SSF63520">
    <property type="entry name" value="PTS-regulatory domain, PRD"/>
    <property type="match status" value="2"/>
</dbReference>
<keyword evidence="1" id="KW-0808">Transferase</keyword>
<dbReference type="Pfam" id="PF00359">
    <property type="entry name" value="PTS_EIIA_2"/>
    <property type="match status" value="1"/>
</dbReference>
<feature type="domain" description="PRD" evidence="5">
    <location>
        <begin position="308"/>
        <end position="415"/>
    </location>
</feature>
<dbReference type="Gene3D" id="1.10.1790.10">
    <property type="entry name" value="PRD domain"/>
    <property type="match status" value="2"/>
</dbReference>
<feature type="domain" description="PTS EIIB type-2" evidence="4">
    <location>
        <begin position="420"/>
        <end position="508"/>
    </location>
</feature>
<dbReference type="EMBL" id="FNHF01000002">
    <property type="protein sequence ID" value="SDM29323.1"/>
    <property type="molecule type" value="Genomic_DNA"/>
</dbReference>